<protein>
    <recommendedName>
        <fullName evidence="7">S-layer homology domain-containing protein</fullName>
    </recommendedName>
</protein>
<dbReference type="PROSITE" id="PS51272">
    <property type="entry name" value="SLH"/>
    <property type="match status" value="3"/>
</dbReference>
<accession>A0A919XS92</accession>
<dbReference type="InterPro" id="IPR003961">
    <property type="entry name" value="FN3_dom"/>
</dbReference>
<feature type="compositionally biased region" description="Polar residues" evidence="1">
    <location>
        <begin position="1431"/>
        <end position="1440"/>
    </location>
</feature>
<evidence type="ECO:0000256" key="2">
    <source>
        <dbReference type="SAM" id="SignalP"/>
    </source>
</evidence>
<dbReference type="InterPro" id="IPR001119">
    <property type="entry name" value="SLH_dom"/>
</dbReference>
<feature type="domain" description="Fibronectin type-III" evidence="3">
    <location>
        <begin position="758"/>
        <end position="848"/>
    </location>
</feature>
<comment type="caution">
    <text evidence="5">The sequence shown here is derived from an EMBL/GenBank/DDBJ whole genome shotgun (WGS) entry which is preliminary data.</text>
</comment>
<dbReference type="InterPro" id="IPR013783">
    <property type="entry name" value="Ig-like_fold"/>
</dbReference>
<feature type="domain" description="Fibronectin type-III" evidence="3">
    <location>
        <begin position="1181"/>
        <end position="1263"/>
    </location>
</feature>
<evidence type="ECO:0008006" key="7">
    <source>
        <dbReference type="Google" id="ProtNLM"/>
    </source>
</evidence>
<gene>
    <name evidence="5" type="ORF">J41TS12_29500</name>
</gene>
<evidence type="ECO:0000313" key="5">
    <source>
        <dbReference type="EMBL" id="GIO38089.1"/>
    </source>
</evidence>
<dbReference type="SUPFAM" id="SSF49299">
    <property type="entry name" value="PKD domain"/>
    <property type="match status" value="1"/>
</dbReference>
<evidence type="ECO:0000256" key="1">
    <source>
        <dbReference type="SAM" id="MobiDB-lite"/>
    </source>
</evidence>
<evidence type="ECO:0000313" key="6">
    <source>
        <dbReference type="Proteomes" id="UP000681162"/>
    </source>
</evidence>
<dbReference type="PROSITE" id="PS50853">
    <property type="entry name" value="FN3"/>
    <property type="match status" value="3"/>
</dbReference>
<feature type="domain" description="SLH" evidence="4">
    <location>
        <begin position="1536"/>
        <end position="1594"/>
    </location>
</feature>
<dbReference type="Pfam" id="PF00041">
    <property type="entry name" value="fn3"/>
    <property type="match status" value="2"/>
</dbReference>
<proteinExistence type="predicted"/>
<dbReference type="Pfam" id="PF00395">
    <property type="entry name" value="SLH"/>
    <property type="match status" value="3"/>
</dbReference>
<dbReference type="SUPFAM" id="SSF49265">
    <property type="entry name" value="Fibronectin type III"/>
    <property type="match status" value="4"/>
</dbReference>
<dbReference type="PANTHER" id="PTHR47135:SF1">
    <property type="entry name" value="FIBRONECTIN TYPE III DOMAIN-CONTAINING PROTEIN 7"/>
    <property type="match status" value="1"/>
</dbReference>
<evidence type="ECO:0000259" key="4">
    <source>
        <dbReference type="PROSITE" id="PS51272"/>
    </source>
</evidence>
<dbReference type="InterPro" id="IPR036116">
    <property type="entry name" value="FN3_sf"/>
</dbReference>
<evidence type="ECO:0000259" key="3">
    <source>
        <dbReference type="PROSITE" id="PS50853"/>
    </source>
</evidence>
<feature type="compositionally biased region" description="Polar residues" evidence="1">
    <location>
        <begin position="1462"/>
        <end position="1473"/>
    </location>
</feature>
<feature type="domain" description="SLH" evidence="4">
    <location>
        <begin position="1595"/>
        <end position="1652"/>
    </location>
</feature>
<organism evidence="5 6">
    <name type="scientific">Paenibacillus antibioticophila</name>
    <dbReference type="NCBI Taxonomy" id="1274374"/>
    <lineage>
        <taxon>Bacteria</taxon>
        <taxon>Bacillati</taxon>
        <taxon>Bacillota</taxon>
        <taxon>Bacilli</taxon>
        <taxon>Bacillales</taxon>
        <taxon>Paenibacillaceae</taxon>
        <taxon>Paenibacillus</taxon>
    </lineage>
</organism>
<dbReference type="Proteomes" id="UP000681162">
    <property type="component" value="Unassembled WGS sequence"/>
</dbReference>
<feature type="domain" description="Fibronectin type-III" evidence="3">
    <location>
        <begin position="937"/>
        <end position="1018"/>
    </location>
</feature>
<dbReference type="SMART" id="SM00060">
    <property type="entry name" value="FN3"/>
    <property type="match status" value="8"/>
</dbReference>
<keyword evidence="2" id="KW-0732">Signal</keyword>
<feature type="region of interest" description="Disordered" evidence="1">
    <location>
        <begin position="1422"/>
        <end position="1473"/>
    </location>
</feature>
<dbReference type="EMBL" id="BORR01000010">
    <property type="protein sequence ID" value="GIO38089.1"/>
    <property type="molecule type" value="Genomic_DNA"/>
</dbReference>
<dbReference type="InterPro" id="IPR035986">
    <property type="entry name" value="PKD_dom_sf"/>
</dbReference>
<feature type="domain" description="SLH" evidence="4">
    <location>
        <begin position="1472"/>
        <end position="1535"/>
    </location>
</feature>
<name>A0A919XS92_9BACL</name>
<dbReference type="CDD" id="cd00063">
    <property type="entry name" value="FN3"/>
    <property type="match status" value="6"/>
</dbReference>
<dbReference type="PANTHER" id="PTHR47135">
    <property type="entry name" value="FIBRONECTIN TYPE III DOMAIN-CONTAINING PROTEIN 7"/>
    <property type="match status" value="1"/>
</dbReference>
<feature type="signal peptide" evidence="2">
    <location>
        <begin position="1"/>
        <end position="28"/>
    </location>
</feature>
<feature type="chain" id="PRO_5037042823" description="S-layer homology domain-containing protein" evidence="2">
    <location>
        <begin position="29"/>
        <end position="1652"/>
    </location>
</feature>
<sequence length="1652" mass="182245">MFRKSLIFLISVAMFTSTLLGQGPRAFADDKVQISIKADPKIDIALAAGSTNLELSNFEQDLKAKLAAKGVDANQLQVQALEMKSMTAEDTFDWQIYDHINYPEPYGNSLYRHIIVSNKDISFYGYTDKAHKDFMFMPDSSAEKKTFTFEVLEQKMDWHTLEGAGFLFNATINTGYVSGYVILFGQTEIKLFELNQVNVDLLRNGTYNSLANAGRLVSTFPRLAVTSHQVKIEVTPTSINMWDNNQVLINNYTLTSKYGNGFGPFASYTSHGCSSVSSFTFKNIKMETKKPKQYREVLLQPIWREGSDRFIVNVDNNVISDLNSTTASGEILTRMINNAVDYVAIGSSTNQEQANAFITRNNGNGVFINGNNYATAIDQLANYIFTKIRSNGSSQYMILDEDNHLEVNPSSFMNNTQTPEFPNGRWKIEHDSTYYENSTGQAQWSGRWQKDLPLKFDKPGRYEIWFGEDHPTPQYLYVHRRPVADFTLKVTKGTSNYTITVNNQSYDLDMESTPTKGIAQTEWKWRETTATTWTDGMIPGNLPLGKDYLVQLRVLDYQGAWSQPMVRYVSTGSTALKPIADFRVPDQVTKYKMLEIQDHSYDPAGRNITQRVWSIKREGTEIYSGSTMISNFLAYGAGEYTISLKVLNDANLWSDVFQRHITVTEDLSAPKISFSPSDATWTSDPVSVTIHYFDDSGLSNKYYKVTQSNQTPSSWDTAKDIENITLTNEGQWYIHAKAQDIAGKETTISAGPYQLQLSPDIPVLKLNSIGENWSEIGWSLPNHSLGDGYQYKVENITTGRSWLVNHPTDHIREEGLAAGSIYQYRIKAVNHVGESEWSEQFEVLTLPAPVDGLKVSFVPNNSGTVNVSFDDVESAVSYQLTIKEGSDIVYEEELNTAGTHQVTGLEGGKQYTVIVTAHNASGAGQSSVLGFLSLPAAPGEFQSVQIRETEVELSWTASPTAALYEVLRDAVSRYSGSDLSFTDTGLKSGTEYDYSISAKNESGFGDIAYLNGVLTLPGKTKITVDEIGKDVVNFSIYTVRGAEKYVVLVNGVKEKELAPETKQFEIDSLNSGTEYTFEVYAENRSGTGVANRVTVRTLPDKPGELLITDISDTTAKLSWQPVTGADKYKVTVTDDVYFETSGTDISLSDLRAGETYQLKVQAGNASGYGEAAAKTLLTLPASPDVRIDNVQATQFTLVWDEILSATKYVVHNEQGEIIGETKETSYTIKNLKPGSTHTVYVSAVNETGEGKKSSFTQRTLPGEWGIDPNDPQSSQPITVGDRGEHSVVIVIDPVEGADQYKIVDDAGNVVGIITAPETAKEIGGLESAKEYDNWSIIPINDVGEGQAAPIPPFVTLPSSNFEVSVGNPTTSSLTVTVDSQLTNEVFVYAVNGKEVHRGKGKSYTASNLSANKSYTFTVWTENSAGDKTDPKSATGQTLPVPSSGGSSSLQPKPPVDEKEATHPNTAESQTHTDQAGFQDIDHSFAKEEILALFDMGIVKGVSDSKFEPDRQVTRVEFASMLVRALELQEASDAALTFEDVQRTAWYVPELSAAVLNGIAQGISAKEFRPFDPITREQAAKMIANAAYQGNVPAAQANYKDAKLIAWWAKPEVAALSTERVITGYPDQTFKPKRDLTRAECAALIYRSLGLIK</sequence>
<keyword evidence="6" id="KW-1185">Reference proteome</keyword>
<dbReference type="RefSeq" id="WP_212940284.1">
    <property type="nucleotide sequence ID" value="NZ_BORR01000010.1"/>
</dbReference>
<reference evidence="5 6" key="1">
    <citation type="submission" date="2021-03" db="EMBL/GenBank/DDBJ databases">
        <title>Antimicrobial resistance genes in bacteria isolated from Japanese honey, and their potential for conferring macrolide and lincosamide resistance in the American foulbrood pathogen Paenibacillus larvae.</title>
        <authorList>
            <person name="Okamoto M."/>
            <person name="Kumagai M."/>
            <person name="Kanamori H."/>
            <person name="Takamatsu D."/>
        </authorList>
    </citation>
    <scope>NUCLEOTIDE SEQUENCE [LARGE SCALE GENOMIC DNA]</scope>
    <source>
        <strain evidence="5 6">J41TS12</strain>
    </source>
</reference>
<dbReference type="Gene3D" id="2.60.40.10">
    <property type="entry name" value="Immunoglobulins"/>
    <property type="match status" value="6"/>
</dbReference>